<name>A0A086ZG13_9BIFI</name>
<organism evidence="1 2">
    <name type="scientific">Bifidobacterium bohemicum DSM 22767</name>
    <dbReference type="NCBI Taxonomy" id="1437606"/>
    <lineage>
        <taxon>Bacteria</taxon>
        <taxon>Bacillati</taxon>
        <taxon>Actinomycetota</taxon>
        <taxon>Actinomycetes</taxon>
        <taxon>Bifidobacteriales</taxon>
        <taxon>Bifidobacteriaceae</taxon>
        <taxon>Bifidobacterium</taxon>
    </lineage>
</organism>
<accession>A0A086ZG13</accession>
<dbReference type="AlphaFoldDB" id="A0A086ZG13"/>
<reference evidence="1 2" key="1">
    <citation type="submission" date="2014-03" db="EMBL/GenBank/DDBJ databases">
        <title>Genomics of Bifidobacteria.</title>
        <authorList>
            <person name="Ventura M."/>
            <person name="Milani C."/>
            <person name="Lugli G.A."/>
        </authorList>
    </citation>
    <scope>NUCLEOTIDE SEQUENCE [LARGE SCALE GENOMIC DNA]</scope>
    <source>
        <strain evidence="1 2">DSM 22767</strain>
    </source>
</reference>
<dbReference type="EMBL" id="JGYP01000002">
    <property type="protein sequence ID" value="KFI45463.1"/>
    <property type="molecule type" value="Genomic_DNA"/>
</dbReference>
<evidence type="ECO:0000313" key="1">
    <source>
        <dbReference type="EMBL" id="KFI45463.1"/>
    </source>
</evidence>
<keyword evidence="2" id="KW-1185">Reference proteome</keyword>
<gene>
    <name evidence="1" type="ORF">BBOH_1128</name>
</gene>
<dbReference type="eggNOG" id="COG1507">
    <property type="taxonomic scope" value="Bacteria"/>
</dbReference>
<proteinExistence type="predicted"/>
<dbReference type="PANTHER" id="PTHR37163:SF1">
    <property type="entry name" value="DUF501 DOMAIN-CONTAINING PROTEIN"/>
    <property type="match status" value="1"/>
</dbReference>
<dbReference type="InterPro" id="IPR007511">
    <property type="entry name" value="DUF501"/>
</dbReference>
<protein>
    <submittedName>
        <fullName evidence="1">Exopolyphosphatase-like protein</fullName>
    </submittedName>
</protein>
<sequence length="215" mass="23576">MVTMSGDSMSDAIATRNGMMTSMLEKLPDDEMNVEIQTMMDRLFAEPLRSDDIDIVRIQLGRYPRGMVAVGARCVCGRPLAVVTRPQLSDGTPFPTTFYLTSPEAVRAVSHVEADGSMKQYTALIENDEDIRAGYQRAHRWYLGFRHALAVRLSDSEEHISGISAGGLPTRVKCLHALTAQALVMGEGINPIGDMVLERVGIEFSPSVCRCAPVM</sequence>
<evidence type="ECO:0000313" key="2">
    <source>
        <dbReference type="Proteomes" id="UP000029096"/>
    </source>
</evidence>
<comment type="caution">
    <text evidence="1">The sequence shown here is derived from an EMBL/GenBank/DDBJ whole genome shotgun (WGS) entry which is preliminary data.</text>
</comment>
<dbReference type="STRING" id="1437606.BBOH_1128"/>
<dbReference type="PANTHER" id="PTHR37163">
    <property type="entry name" value="CONSERVED PROTEIN"/>
    <property type="match status" value="1"/>
</dbReference>
<dbReference type="Pfam" id="PF04417">
    <property type="entry name" value="DUF501"/>
    <property type="match status" value="1"/>
</dbReference>
<dbReference type="Proteomes" id="UP000029096">
    <property type="component" value="Unassembled WGS sequence"/>
</dbReference>